<organism evidence="1 2">
    <name type="scientific">Marchantia polymorpha subsp. ruderalis</name>
    <dbReference type="NCBI Taxonomy" id="1480154"/>
    <lineage>
        <taxon>Eukaryota</taxon>
        <taxon>Viridiplantae</taxon>
        <taxon>Streptophyta</taxon>
        <taxon>Embryophyta</taxon>
        <taxon>Marchantiophyta</taxon>
        <taxon>Marchantiopsida</taxon>
        <taxon>Marchantiidae</taxon>
        <taxon>Marchantiales</taxon>
        <taxon>Marchantiaceae</taxon>
        <taxon>Marchantia</taxon>
    </lineage>
</organism>
<keyword evidence="2" id="KW-1185">Reference proteome</keyword>
<reference evidence="1" key="1">
    <citation type="submission" date="2016-03" db="EMBL/GenBank/DDBJ databases">
        <title>Mechanisms controlling the formation of the plant cell surface in tip-growing cells are functionally conserved among land plants.</title>
        <authorList>
            <person name="Honkanen S."/>
            <person name="Jones V.A."/>
            <person name="Morieri G."/>
            <person name="Champion C."/>
            <person name="Hetherington A.J."/>
            <person name="Kelly S."/>
            <person name="Saint-Marcoux D."/>
            <person name="Proust H."/>
            <person name="Prescott H."/>
            <person name="Dolan L."/>
        </authorList>
    </citation>
    <scope>NUCLEOTIDE SEQUENCE [LARGE SCALE GENOMIC DNA]</scope>
    <source>
        <tissue evidence="1">Whole gametophyte</tissue>
    </source>
</reference>
<dbReference type="Proteomes" id="UP000077202">
    <property type="component" value="Unassembled WGS sequence"/>
</dbReference>
<proteinExistence type="predicted"/>
<sequence>MDKRERGGAVASLDNGIQAASTIRVTEADVVAMLCDFHFRRQTDTAAAARVTRPEGAAQLTAREEIHSNGTRGLFWGFRSQRVVYARARFFGPDTDSAGKSFESSSIFTSHCVVILKVVRASFLVDTIADAAGSPFVGIAVVAGIVDREI</sequence>
<evidence type="ECO:0000313" key="1">
    <source>
        <dbReference type="EMBL" id="OAE20895.1"/>
    </source>
</evidence>
<accession>A0A176VLS2</accession>
<evidence type="ECO:0000313" key="2">
    <source>
        <dbReference type="Proteomes" id="UP000077202"/>
    </source>
</evidence>
<protein>
    <submittedName>
        <fullName evidence="1">Uncharacterized protein</fullName>
    </submittedName>
</protein>
<comment type="caution">
    <text evidence="1">The sequence shown here is derived from an EMBL/GenBank/DDBJ whole genome shotgun (WGS) entry which is preliminary data.</text>
</comment>
<dbReference type="EMBL" id="LVLJ01003561">
    <property type="protein sequence ID" value="OAE20895.1"/>
    <property type="molecule type" value="Genomic_DNA"/>
</dbReference>
<gene>
    <name evidence="1" type="ORF">AXG93_3256s1420</name>
</gene>
<name>A0A176VLS2_MARPO</name>
<dbReference type="AlphaFoldDB" id="A0A176VLS2"/>